<comment type="caution">
    <text evidence="2">The sequence shown here is derived from an EMBL/GenBank/DDBJ whole genome shotgun (WGS) entry which is preliminary data.</text>
</comment>
<dbReference type="GO" id="GO:0043190">
    <property type="term" value="C:ATP-binding cassette (ABC) transporter complex"/>
    <property type="evidence" value="ECO:0007669"/>
    <property type="project" value="InterPro"/>
</dbReference>
<evidence type="ECO:0000313" key="5">
    <source>
        <dbReference type="Proteomes" id="UP000294952"/>
    </source>
</evidence>
<dbReference type="SUPFAM" id="SSF53850">
    <property type="entry name" value="Periplasmic binding protein-like II"/>
    <property type="match status" value="1"/>
</dbReference>
<dbReference type="STRING" id="1807.MOBUDSM44075_00476"/>
<dbReference type="OrthoDB" id="4774756at2"/>
<gene>
    <name evidence="3" type="ORF">EUA04_17340</name>
    <name evidence="2" type="ORF">WN67_08890</name>
</gene>
<dbReference type="Pfam" id="PF04069">
    <property type="entry name" value="OpuAC"/>
    <property type="match status" value="1"/>
</dbReference>
<dbReference type="EMBL" id="SDLP01000005">
    <property type="protein sequence ID" value="TDL06774.1"/>
    <property type="molecule type" value="Genomic_DNA"/>
</dbReference>
<accession>A0A0M2K594</accession>
<evidence type="ECO:0000313" key="2">
    <source>
        <dbReference type="EMBL" id="KKF02381.1"/>
    </source>
</evidence>
<dbReference type="PATRIC" id="fig|1807.13.peg.3025"/>
<protein>
    <submittedName>
        <fullName evidence="2">Lipoprotein LpqZ</fullName>
    </submittedName>
</protein>
<sequence length="269" mass="27722">MVWCVAGCAGRQAPPPIPVATTAGPEAELVAHLYASALGFYGSAAQVRVVDDPLAGLDSGEATVVPGWTGRLLARFDPDAPARSDVQVYRSLLSALPEGVAAGDYTTAAEDKPALAMTAAESQKLGADTATLARRCPAITVGAVSGTTWPTSIGTCALPTVRQFDDAATLFAALRSGRVDAAWTSTAAAGVPSEAVVLSDKTSLIRAENLVPLYRRNVLSESQVLALNEIAGVLDTGSLADMRREIAEGAEPGRVAAQWLEAHPLGTSN</sequence>
<dbReference type="RefSeq" id="WP_046362659.1">
    <property type="nucleotide sequence ID" value="NZ_CALTXN010000008.1"/>
</dbReference>
<name>A0A0M2K594_9MYCO</name>
<dbReference type="Proteomes" id="UP000034150">
    <property type="component" value="Unassembled WGS sequence"/>
</dbReference>
<dbReference type="Proteomes" id="UP000294952">
    <property type="component" value="Unassembled WGS sequence"/>
</dbReference>
<dbReference type="Gene3D" id="3.40.190.10">
    <property type="entry name" value="Periplasmic binding protein-like II"/>
    <property type="match status" value="1"/>
</dbReference>
<dbReference type="Gene3D" id="3.40.190.120">
    <property type="entry name" value="Osmoprotection protein (prox), domain 2"/>
    <property type="match status" value="1"/>
</dbReference>
<dbReference type="GO" id="GO:0022857">
    <property type="term" value="F:transmembrane transporter activity"/>
    <property type="evidence" value="ECO:0007669"/>
    <property type="project" value="InterPro"/>
</dbReference>
<reference evidence="2 4" key="1">
    <citation type="submission" date="2015-04" db="EMBL/GenBank/DDBJ databases">
        <title>Genome sequence of Mycobacterium obuense UC1.</title>
        <authorList>
            <person name="Greninger A.L."/>
            <person name="Cunningham G."/>
            <person name="Chiu C.Y."/>
            <person name="Miller S."/>
        </authorList>
    </citation>
    <scope>NUCLEOTIDE SEQUENCE [LARGE SCALE GENOMIC DNA]</scope>
    <source>
        <strain evidence="2 4">UC1</strain>
    </source>
</reference>
<keyword evidence="2" id="KW-0449">Lipoprotein</keyword>
<evidence type="ECO:0000259" key="1">
    <source>
        <dbReference type="Pfam" id="PF04069"/>
    </source>
</evidence>
<proteinExistence type="predicted"/>
<dbReference type="InterPro" id="IPR007210">
    <property type="entry name" value="ABC_Gly_betaine_transp_sub-bd"/>
</dbReference>
<reference evidence="3 5" key="2">
    <citation type="submission" date="2019-01" db="EMBL/GenBank/DDBJ databases">
        <title>High-quality-draft genome sequences of five non-tuberculosis mycobacteriaceae isolated from a nosocomial environment.</title>
        <authorList>
            <person name="Tiago I."/>
            <person name="Alarico S."/>
            <person name="Pereira S.G."/>
            <person name="Coelho C."/>
            <person name="Maranha A."/>
            <person name="Empadinhas N."/>
        </authorList>
    </citation>
    <scope>NUCLEOTIDE SEQUENCE [LARGE SCALE GENOMIC DNA]</scope>
    <source>
        <strain evidence="3 5">22DIII</strain>
    </source>
</reference>
<organism evidence="2 4">
    <name type="scientific">Mycolicibacterium obuense</name>
    <dbReference type="NCBI Taxonomy" id="1807"/>
    <lineage>
        <taxon>Bacteria</taxon>
        <taxon>Bacillati</taxon>
        <taxon>Actinomycetota</taxon>
        <taxon>Actinomycetes</taxon>
        <taxon>Mycobacteriales</taxon>
        <taxon>Mycobacteriaceae</taxon>
        <taxon>Mycolicibacterium</taxon>
    </lineage>
</organism>
<dbReference type="AlphaFoldDB" id="A0A0M2K594"/>
<dbReference type="EMBL" id="LAUZ02000031">
    <property type="protein sequence ID" value="KKF02381.1"/>
    <property type="molecule type" value="Genomic_DNA"/>
</dbReference>
<feature type="domain" description="ABC-type glycine betaine transport system substrate-binding" evidence="1">
    <location>
        <begin position="168"/>
        <end position="261"/>
    </location>
</feature>
<evidence type="ECO:0000313" key="4">
    <source>
        <dbReference type="Proteomes" id="UP000034150"/>
    </source>
</evidence>
<keyword evidence="4" id="KW-1185">Reference proteome</keyword>
<evidence type="ECO:0000313" key="3">
    <source>
        <dbReference type="EMBL" id="TDL06774.1"/>
    </source>
</evidence>